<dbReference type="InterPro" id="IPR036291">
    <property type="entry name" value="NAD(P)-bd_dom_sf"/>
</dbReference>
<dbReference type="EMBL" id="JAAMPJ010000001">
    <property type="protein sequence ID" value="NGY58177.1"/>
    <property type="molecule type" value="Genomic_DNA"/>
</dbReference>
<evidence type="ECO:0000313" key="4">
    <source>
        <dbReference type="EMBL" id="NGY58177.1"/>
    </source>
</evidence>
<dbReference type="NCBIfam" id="NF004826">
    <property type="entry name" value="PRK06182.1"/>
    <property type="match status" value="1"/>
</dbReference>
<evidence type="ECO:0000313" key="5">
    <source>
        <dbReference type="Proteomes" id="UP000481360"/>
    </source>
</evidence>
<keyword evidence="5" id="KW-1185">Reference proteome</keyword>
<dbReference type="InterPro" id="IPR002347">
    <property type="entry name" value="SDR_fam"/>
</dbReference>
<dbReference type="PRINTS" id="PR00081">
    <property type="entry name" value="GDHRDH"/>
</dbReference>
<comment type="similarity">
    <text evidence="1 3">Belongs to the short-chain dehydrogenases/reductases (SDR) family.</text>
</comment>
<dbReference type="PRINTS" id="PR00080">
    <property type="entry name" value="SDRFAMILY"/>
</dbReference>
<dbReference type="Gene3D" id="3.40.50.720">
    <property type="entry name" value="NAD(P)-binding Rossmann-like Domain"/>
    <property type="match status" value="1"/>
</dbReference>
<dbReference type="PANTHER" id="PTHR44169">
    <property type="entry name" value="NADPH-DEPENDENT 1-ACYLDIHYDROXYACETONE PHOSPHATE REDUCTASE"/>
    <property type="match status" value="1"/>
</dbReference>
<reference evidence="4 5" key="1">
    <citation type="submission" date="2020-03" db="EMBL/GenBank/DDBJ databases">
        <title>Isolation and identification of active actinomycetes.</title>
        <authorList>
            <person name="Sun X."/>
        </authorList>
    </citation>
    <scope>NUCLEOTIDE SEQUENCE [LARGE SCALE GENOMIC DNA]</scope>
    <source>
        <strain evidence="4 5">NEAU-D13</strain>
    </source>
</reference>
<dbReference type="Pfam" id="PF00106">
    <property type="entry name" value="adh_short"/>
    <property type="match status" value="1"/>
</dbReference>
<evidence type="ECO:0000256" key="2">
    <source>
        <dbReference type="ARBA" id="ARBA00023002"/>
    </source>
</evidence>
<name>A0A7C9VU94_9PSEU</name>
<dbReference type="CDD" id="cd05374">
    <property type="entry name" value="17beta-HSD-like_SDR_c"/>
    <property type="match status" value="1"/>
</dbReference>
<sequence length="271" mass="29194">MKVALVTGASSGIGESTADELHKAGYTVYAAARRVQRMEGLAAKGVRVLEMDVTDDDSMVAGVKQIIAESGRIDLLVNNAGYGSYGAFEDVPLSEGKYQFEVNVFGLARLVQLVVPHMRNQKSGRIVNVSSIGGKIYEPLGGWYHSTKFAVEGLSDSLRLELKPFGIDVVVIQPGAIKTEWGGIAVENLLKTSGGGAYANQVKQLSGMFSQVDRGSEPKVIADVIVKAAQARRPRTRYAAGFGARPILFARRVLPDRAFDAMFLGALRRFA</sequence>
<comment type="caution">
    <text evidence="4">The sequence shown here is derived from an EMBL/GenBank/DDBJ whole genome shotgun (WGS) entry which is preliminary data.</text>
</comment>
<dbReference type="RefSeq" id="WP_166044095.1">
    <property type="nucleotide sequence ID" value="NZ_JAAMPJ010000001.1"/>
</dbReference>
<dbReference type="Proteomes" id="UP000481360">
    <property type="component" value="Unassembled WGS sequence"/>
</dbReference>
<organism evidence="4 5">
    <name type="scientific">Lentzea alba</name>
    <dbReference type="NCBI Taxonomy" id="2714351"/>
    <lineage>
        <taxon>Bacteria</taxon>
        <taxon>Bacillati</taxon>
        <taxon>Actinomycetota</taxon>
        <taxon>Actinomycetes</taxon>
        <taxon>Pseudonocardiales</taxon>
        <taxon>Pseudonocardiaceae</taxon>
        <taxon>Lentzea</taxon>
    </lineage>
</organism>
<dbReference type="PANTHER" id="PTHR44169:SF6">
    <property type="entry name" value="NADPH-DEPENDENT 1-ACYLDIHYDROXYACETONE PHOSPHATE REDUCTASE"/>
    <property type="match status" value="1"/>
</dbReference>
<dbReference type="SUPFAM" id="SSF51735">
    <property type="entry name" value="NAD(P)-binding Rossmann-fold domains"/>
    <property type="match status" value="1"/>
</dbReference>
<dbReference type="GO" id="GO:0016491">
    <property type="term" value="F:oxidoreductase activity"/>
    <property type="evidence" value="ECO:0007669"/>
    <property type="project" value="UniProtKB-KW"/>
</dbReference>
<proteinExistence type="inferred from homology"/>
<evidence type="ECO:0000256" key="1">
    <source>
        <dbReference type="ARBA" id="ARBA00006484"/>
    </source>
</evidence>
<gene>
    <name evidence="4" type="ORF">G7043_04420</name>
</gene>
<accession>A0A7C9VU94</accession>
<protein>
    <submittedName>
        <fullName evidence="4">Oxidoreductase</fullName>
    </submittedName>
</protein>
<keyword evidence="2" id="KW-0560">Oxidoreductase</keyword>
<evidence type="ECO:0000256" key="3">
    <source>
        <dbReference type="RuleBase" id="RU000363"/>
    </source>
</evidence>
<dbReference type="AlphaFoldDB" id="A0A7C9VU94"/>